<evidence type="ECO:0000313" key="1">
    <source>
        <dbReference type="EMBL" id="OSX58806.1"/>
    </source>
</evidence>
<evidence type="ECO:0000313" key="2">
    <source>
        <dbReference type="Proteomes" id="UP000194127"/>
    </source>
</evidence>
<dbReference type="EMBL" id="KZ110603">
    <property type="protein sequence ID" value="OSX58806.1"/>
    <property type="molecule type" value="Genomic_DNA"/>
</dbReference>
<protein>
    <submittedName>
        <fullName evidence="1">Uncharacterized protein</fullName>
    </submittedName>
</protein>
<proteinExistence type="predicted"/>
<dbReference type="AlphaFoldDB" id="A0A1X6MRE8"/>
<keyword evidence="2" id="KW-1185">Reference proteome</keyword>
<gene>
    <name evidence="1" type="ORF">POSPLADRAFT_1059901</name>
</gene>
<dbReference type="RefSeq" id="XP_024335600.1">
    <property type="nucleotide sequence ID" value="XM_024481201.1"/>
</dbReference>
<dbReference type="Proteomes" id="UP000194127">
    <property type="component" value="Unassembled WGS sequence"/>
</dbReference>
<reference evidence="1 2" key="1">
    <citation type="submission" date="2017-04" db="EMBL/GenBank/DDBJ databases">
        <title>Genome Sequence of the Model Brown-Rot Fungus Postia placenta SB12.</title>
        <authorList>
            <consortium name="DOE Joint Genome Institute"/>
            <person name="Gaskell J."/>
            <person name="Kersten P."/>
            <person name="Larrondo L.F."/>
            <person name="Canessa P."/>
            <person name="Martinez D."/>
            <person name="Hibbett D."/>
            <person name="Schmoll M."/>
            <person name="Kubicek C.P."/>
            <person name="Martinez A.T."/>
            <person name="Yadav J."/>
            <person name="Master E."/>
            <person name="Magnuson J.K."/>
            <person name="James T."/>
            <person name="Yaver D."/>
            <person name="Berka R."/>
            <person name="Labutti K."/>
            <person name="Lipzen A."/>
            <person name="Aerts A."/>
            <person name="Barry K."/>
            <person name="Henrissat B."/>
            <person name="Blanchette R."/>
            <person name="Grigoriev I."/>
            <person name="Cullen D."/>
        </authorList>
    </citation>
    <scope>NUCLEOTIDE SEQUENCE [LARGE SCALE GENOMIC DNA]</scope>
    <source>
        <strain evidence="1 2">MAD-698-R-SB12</strain>
    </source>
</reference>
<sequence>MVYDMMAGIRITYSRLRVGEDGAREGLPDLRPSKCEREDAFGPVQRAATTATATAHGMLAHVAASAHE</sequence>
<name>A0A1X6MRE8_9APHY</name>
<accession>A0A1X6MRE8</accession>
<dbReference type="GeneID" id="36326151"/>
<organism evidence="1 2">
    <name type="scientific">Postia placenta MAD-698-R-SB12</name>
    <dbReference type="NCBI Taxonomy" id="670580"/>
    <lineage>
        <taxon>Eukaryota</taxon>
        <taxon>Fungi</taxon>
        <taxon>Dikarya</taxon>
        <taxon>Basidiomycota</taxon>
        <taxon>Agaricomycotina</taxon>
        <taxon>Agaricomycetes</taxon>
        <taxon>Polyporales</taxon>
        <taxon>Adustoporiaceae</taxon>
        <taxon>Rhodonia</taxon>
    </lineage>
</organism>